<keyword evidence="3" id="KW-1185">Reference proteome</keyword>
<dbReference type="Pfam" id="PF12680">
    <property type="entry name" value="SnoaL_2"/>
    <property type="match status" value="1"/>
</dbReference>
<evidence type="ECO:0000313" key="3">
    <source>
        <dbReference type="Proteomes" id="UP000553963"/>
    </source>
</evidence>
<comment type="caution">
    <text evidence="2">The sequence shown here is derived from an EMBL/GenBank/DDBJ whole genome shotgun (WGS) entry which is preliminary data.</text>
</comment>
<evidence type="ECO:0000259" key="1">
    <source>
        <dbReference type="Pfam" id="PF12680"/>
    </source>
</evidence>
<evidence type="ECO:0000313" key="2">
    <source>
        <dbReference type="EMBL" id="MBB3930188.1"/>
    </source>
</evidence>
<protein>
    <submittedName>
        <fullName evidence="2">Ketosteroid isomerase-like protein</fullName>
    </submittedName>
</protein>
<dbReference type="RefSeq" id="WP_183397871.1">
    <property type="nucleotide sequence ID" value="NZ_JACIDS010000002.1"/>
</dbReference>
<name>A0A840ALF6_9HYPH</name>
<dbReference type="GO" id="GO:0016853">
    <property type="term" value="F:isomerase activity"/>
    <property type="evidence" value="ECO:0007669"/>
    <property type="project" value="UniProtKB-KW"/>
</dbReference>
<dbReference type="Gene3D" id="3.10.450.50">
    <property type="match status" value="1"/>
</dbReference>
<dbReference type="EMBL" id="JACIDS010000002">
    <property type="protein sequence ID" value="MBB3930188.1"/>
    <property type="molecule type" value="Genomic_DNA"/>
</dbReference>
<accession>A0A840ALF6</accession>
<organism evidence="2 3">
    <name type="scientific">Kaistia hirudinis</name>
    <dbReference type="NCBI Taxonomy" id="1293440"/>
    <lineage>
        <taxon>Bacteria</taxon>
        <taxon>Pseudomonadati</taxon>
        <taxon>Pseudomonadota</taxon>
        <taxon>Alphaproteobacteria</taxon>
        <taxon>Hyphomicrobiales</taxon>
        <taxon>Kaistiaceae</taxon>
        <taxon>Kaistia</taxon>
    </lineage>
</organism>
<dbReference type="InterPro" id="IPR037401">
    <property type="entry name" value="SnoaL-like"/>
</dbReference>
<gene>
    <name evidence="2" type="ORF">GGR25_001227</name>
</gene>
<dbReference type="Proteomes" id="UP000553963">
    <property type="component" value="Unassembled WGS sequence"/>
</dbReference>
<proteinExistence type="predicted"/>
<sequence length="148" mass="16670">MIGKTNAAQTPYAAYRGAEPYFTLVRQALGERVDGAHFFDIVADDVSYEVRYELGWPRIIRGRSDLMAAFLSYVEGICLRSADGLIVNAADSGRVVTIEYDVHGTILSTGVRYENRFCSVIEIKDRKIARWRDYMDSYAAWQALTAKA</sequence>
<dbReference type="InterPro" id="IPR032710">
    <property type="entry name" value="NTF2-like_dom_sf"/>
</dbReference>
<dbReference type="AlphaFoldDB" id="A0A840ALF6"/>
<keyword evidence="2" id="KW-0413">Isomerase</keyword>
<dbReference type="SUPFAM" id="SSF54427">
    <property type="entry name" value="NTF2-like"/>
    <property type="match status" value="1"/>
</dbReference>
<reference evidence="2 3" key="1">
    <citation type="submission" date="2020-08" db="EMBL/GenBank/DDBJ databases">
        <title>Genomic Encyclopedia of Type Strains, Phase IV (KMG-IV): sequencing the most valuable type-strain genomes for metagenomic binning, comparative biology and taxonomic classification.</title>
        <authorList>
            <person name="Goeker M."/>
        </authorList>
    </citation>
    <scope>NUCLEOTIDE SEQUENCE [LARGE SCALE GENOMIC DNA]</scope>
    <source>
        <strain evidence="2 3">DSM 25966</strain>
    </source>
</reference>
<feature type="domain" description="SnoaL-like" evidence="1">
    <location>
        <begin position="34"/>
        <end position="131"/>
    </location>
</feature>